<evidence type="ECO:0000259" key="14">
    <source>
        <dbReference type="Pfam" id="PF10385"/>
    </source>
</evidence>
<evidence type="ECO:0000256" key="1">
    <source>
        <dbReference type="ARBA" id="ARBA00022478"/>
    </source>
</evidence>
<dbReference type="Pfam" id="PF00562">
    <property type="entry name" value="RNA_pol_Rpb2_6"/>
    <property type="match status" value="1"/>
</dbReference>
<dbReference type="EMBL" id="VXOY01000032">
    <property type="protein sequence ID" value="MYE38592.1"/>
    <property type="molecule type" value="Genomic_DNA"/>
</dbReference>
<dbReference type="PROSITE" id="PS01166">
    <property type="entry name" value="RNA_POL_BETA"/>
    <property type="match status" value="1"/>
</dbReference>
<dbReference type="InterPro" id="IPR042107">
    <property type="entry name" value="DNA-dir_RNA_pol_bsu_ext_1_sf"/>
</dbReference>
<dbReference type="SUPFAM" id="SSF64484">
    <property type="entry name" value="beta and beta-prime subunits of DNA dependent RNA-polymerase"/>
    <property type="match status" value="1"/>
</dbReference>
<dbReference type="Pfam" id="PF04561">
    <property type="entry name" value="RNA_pol_Rpb2_2"/>
    <property type="match status" value="1"/>
</dbReference>
<comment type="caution">
    <text evidence="15">The sequence shown here is derived from an EMBL/GenBank/DDBJ whole genome shotgun (WGS) entry which is preliminary data.</text>
</comment>
<keyword evidence="3 6" id="KW-0548">Nucleotidyltransferase</keyword>
<proteinExistence type="inferred from homology"/>
<dbReference type="InterPro" id="IPR007642">
    <property type="entry name" value="RNA_pol_Rpb2_2"/>
</dbReference>
<dbReference type="Gene3D" id="2.30.150.10">
    <property type="entry name" value="DNA-directed RNA polymerase, beta subunit, external 1 domain"/>
    <property type="match status" value="1"/>
</dbReference>
<evidence type="ECO:0000259" key="9">
    <source>
        <dbReference type="Pfam" id="PF00562"/>
    </source>
</evidence>
<dbReference type="InterPro" id="IPR037033">
    <property type="entry name" value="DNA-dir_RNAP_su2_hyb_sf"/>
</dbReference>
<dbReference type="Pfam" id="PF04560">
    <property type="entry name" value="RNA_pol_Rpb2_7"/>
    <property type="match status" value="1"/>
</dbReference>
<dbReference type="Pfam" id="PF10385">
    <property type="entry name" value="RNA_pol_Rpb2_45"/>
    <property type="match status" value="1"/>
</dbReference>
<dbReference type="CDD" id="cd00653">
    <property type="entry name" value="RNA_pol_B_RPB2"/>
    <property type="match status" value="1"/>
</dbReference>
<dbReference type="NCBIfam" id="NF001616">
    <property type="entry name" value="PRK00405.1"/>
    <property type="match status" value="1"/>
</dbReference>
<dbReference type="InterPro" id="IPR007644">
    <property type="entry name" value="RNA_pol_bsu_protrusion"/>
</dbReference>
<evidence type="ECO:0000256" key="2">
    <source>
        <dbReference type="ARBA" id="ARBA00022679"/>
    </source>
</evidence>
<comment type="function">
    <text evidence="6 8">DNA-dependent RNA polymerase catalyzes the transcription of DNA into RNA using the four ribonucleoside triphosphates as substrates.</text>
</comment>
<dbReference type="Pfam" id="PF04565">
    <property type="entry name" value="RNA_pol_Rpb2_3"/>
    <property type="match status" value="1"/>
</dbReference>
<feature type="domain" description="RNA polymerase Rpb2" evidence="13">
    <location>
        <begin position="397"/>
        <end position="465"/>
    </location>
</feature>
<organism evidence="15 16">
    <name type="scientific">Candidatus Spechtbacteria bacterium SB0662_bin_43</name>
    <dbReference type="NCBI Taxonomy" id="2604897"/>
    <lineage>
        <taxon>Bacteria</taxon>
        <taxon>Candidatus Spechtiibacteriota</taxon>
    </lineage>
</organism>
<dbReference type="InterPro" id="IPR019462">
    <property type="entry name" value="DNA-dir_RNA_pol_bsu_external_1"/>
</dbReference>
<evidence type="ECO:0000256" key="6">
    <source>
        <dbReference type="HAMAP-Rule" id="MF_01321"/>
    </source>
</evidence>
<dbReference type="AlphaFoldDB" id="A0A845DAS7"/>
<dbReference type="PANTHER" id="PTHR20856">
    <property type="entry name" value="DNA-DIRECTED RNA POLYMERASE I SUBUNIT 2"/>
    <property type="match status" value="1"/>
</dbReference>
<dbReference type="GO" id="GO:0032549">
    <property type="term" value="F:ribonucleoside binding"/>
    <property type="evidence" value="ECO:0007669"/>
    <property type="project" value="InterPro"/>
</dbReference>
<keyword evidence="4 6" id="KW-0804">Transcription</keyword>
<dbReference type="Gene3D" id="2.40.50.100">
    <property type="match status" value="1"/>
</dbReference>
<evidence type="ECO:0000259" key="10">
    <source>
        <dbReference type="Pfam" id="PF04560"/>
    </source>
</evidence>
<feature type="domain" description="RNA polymerase Rpb2" evidence="10">
    <location>
        <begin position="995"/>
        <end position="1069"/>
    </location>
</feature>
<keyword evidence="1 6" id="KW-0240">DNA-directed RNA polymerase</keyword>
<gene>
    <name evidence="6" type="primary">rpoB</name>
    <name evidence="15" type="ORF">F4X82_03700</name>
</gene>
<dbReference type="InterPro" id="IPR007641">
    <property type="entry name" value="RNA_pol_Rpb2_7"/>
</dbReference>
<dbReference type="HAMAP" id="MF_01321">
    <property type="entry name" value="RNApol_bact_RpoB"/>
    <property type="match status" value="1"/>
</dbReference>
<dbReference type="Proteomes" id="UP000449092">
    <property type="component" value="Unassembled WGS sequence"/>
</dbReference>
<evidence type="ECO:0000256" key="8">
    <source>
        <dbReference type="RuleBase" id="RU363031"/>
    </source>
</evidence>
<dbReference type="InterPro" id="IPR007120">
    <property type="entry name" value="DNA-dir_RNAP_su2_dom"/>
</dbReference>
<dbReference type="Gene3D" id="3.90.1110.10">
    <property type="entry name" value="RNA polymerase Rpb2, domain 2"/>
    <property type="match status" value="1"/>
</dbReference>
<dbReference type="EC" id="2.7.7.6" evidence="6 8"/>
<dbReference type="Gene3D" id="3.90.1800.10">
    <property type="entry name" value="RNA polymerase alpha subunit dimerisation domain"/>
    <property type="match status" value="1"/>
</dbReference>
<dbReference type="InterPro" id="IPR014724">
    <property type="entry name" value="RNA_pol_RPB2_OB-fold"/>
</dbReference>
<name>A0A845DAS7_9BACT</name>
<dbReference type="InterPro" id="IPR037034">
    <property type="entry name" value="RNA_pol_Rpb2_2_sf"/>
</dbReference>
<dbReference type="GO" id="GO:0006351">
    <property type="term" value="P:DNA-templated transcription"/>
    <property type="evidence" value="ECO:0007669"/>
    <property type="project" value="UniProtKB-UniRule"/>
</dbReference>
<evidence type="ECO:0000313" key="16">
    <source>
        <dbReference type="Proteomes" id="UP000449092"/>
    </source>
</evidence>
<evidence type="ECO:0000256" key="7">
    <source>
        <dbReference type="RuleBase" id="RU000434"/>
    </source>
</evidence>
<evidence type="ECO:0000256" key="3">
    <source>
        <dbReference type="ARBA" id="ARBA00022695"/>
    </source>
</evidence>
<feature type="domain" description="DNA-directed RNA polymerase subunit 2 hybrid-binding" evidence="9">
    <location>
        <begin position="603"/>
        <end position="993"/>
    </location>
</feature>
<dbReference type="InterPro" id="IPR007645">
    <property type="entry name" value="RNA_pol_Rpb2_3"/>
</dbReference>
<keyword evidence="2 6" id="KW-0808">Transferase</keyword>
<dbReference type="InterPro" id="IPR007121">
    <property type="entry name" value="RNA_pol_bsu_CS"/>
</dbReference>
<evidence type="ECO:0000259" key="12">
    <source>
        <dbReference type="Pfam" id="PF04563"/>
    </source>
</evidence>
<comment type="subunit">
    <text evidence="6 8">The RNAP catalytic core consists of 2 alpha, 1 beta, 1 beta' and 1 omega subunit. When a sigma factor is associated with the core the holoenzyme is formed, which can initiate transcription.</text>
</comment>
<evidence type="ECO:0000256" key="4">
    <source>
        <dbReference type="ARBA" id="ARBA00023163"/>
    </source>
</evidence>
<accession>A0A845DAS7</accession>
<dbReference type="Gene3D" id="2.40.50.150">
    <property type="match status" value="1"/>
</dbReference>
<dbReference type="InterPro" id="IPR015712">
    <property type="entry name" value="DNA-dir_RNA_pol_su2"/>
</dbReference>
<evidence type="ECO:0000259" key="13">
    <source>
        <dbReference type="Pfam" id="PF04565"/>
    </source>
</evidence>
<dbReference type="Gene3D" id="3.90.1100.10">
    <property type="match status" value="1"/>
</dbReference>
<evidence type="ECO:0000313" key="15">
    <source>
        <dbReference type="EMBL" id="MYE38592.1"/>
    </source>
</evidence>
<evidence type="ECO:0000256" key="5">
    <source>
        <dbReference type="ARBA" id="ARBA00048552"/>
    </source>
</evidence>
<dbReference type="Gene3D" id="2.40.270.10">
    <property type="entry name" value="DNA-directed RNA polymerase, subunit 2, domain 6"/>
    <property type="match status" value="2"/>
</dbReference>
<dbReference type="GO" id="GO:0003899">
    <property type="term" value="F:DNA-directed RNA polymerase activity"/>
    <property type="evidence" value="ECO:0007669"/>
    <property type="project" value="UniProtKB-UniRule"/>
</dbReference>
<dbReference type="InterPro" id="IPR010243">
    <property type="entry name" value="RNA_pol_bsu_bac"/>
</dbReference>
<dbReference type="Pfam" id="PF04563">
    <property type="entry name" value="RNA_pol_Rpb2_1"/>
    <property type="match status" value="1"/>
</dbReference>
<feature type="domain" description="RNA polymerase beta subunit protrusion" evidence="12">
    <location>
        <begin position="22"/>
        <end position="378"/>
    </location>
</feature>
<comment type="similarity">
    <text evidence="6 7">Belongs to the RNA polymerase beta chain family.</text>
</comment>
<feature type="domain" description="RNA polymerase Rpb2" evidence="11">
    <location>
        <begin position="154"/>
        <end position="277"/>
    </location>
</feature>
<comment type="catalytic activity">
    <reaction evidence="5 6 8">
        <text>RNA(n) + a ribonucleoside 5'-triphosphate = RNA(n+1) + diphosphate</text>
        <dbReference type="Rhea" id="RHEA:21248"/>
        <dbReference type="Rhea" id="RHEA-COMP:14527"/>
        <dbReference type="Rhea" id="RHEA-COMP:17342"/>
        <dbReference type="ChEBI" id="CHEBI:33019"/>
        <dbReference type="ChEBI" id="CHEBI:61557"/>
        <dbReference type="ChEBI" id="CHEBI:140395"/>
        <dbReference type="EC" id="2.7.7.6"/>
    </reaction>
</comment>
<evidence type="ECO:0000259" key="11">
    <source>
        <dbReference type="Pfam" id="PF04561"/>
    </source>
</evidence>
<sequence>MTTIKTKVFSRYSHKETEIPNLLEIQRASYEWFLASGLRSLLDEVSPITDFSGKELEVSFGDYKFEEPKYNEVEARRQNASYESALRVTAQLLVKKTGEIKEQEIYLGTFPIMTERGTFIINGVGRVMISQLIRSSGVFFTDVMSRGKHLFCAKIIPNRGAWLEFETEYTDVIYVKIDRKRKVAATTLLRAFGMSTADIKKAFQKVDTGSVQYIAETLKQDAAKNQVEAFIEIYKRIRPGDLATPENAQSLVENTFFNFDRYDLSNVGRWKTDQRLGELFEITGDTPKEAKDGFSYTKEERVLHKNDVIRIIAEIIRMNNDHDAVPDDIDHLGNRRVRSVGETLQNRLRLGLTRMERIAKDKMSTLDIDSITPSQIINIRPVASVVNEFFASSQLSQFMDNTNPLAELEHKRILSATGPGGLTRDRAGFEVRDVQPSHYGRICPIQTPEGPNIGLVGRLSIFARINGFGFLETPYYVVKNGKITNEIHYLNALQEERAYIAAGTTDITIKDGVILDKEVSCRFRGTPTQIPTKKIQYIDVSPKQFISVATALVPFIEHDDAKRALMASNMQRQAVPCIRPEDPFVGTGLEERVARDSGLLVIAESNGKVVSSDAKHIKVRYNATKKQASHTKQYDLNNFVRGNQYTVIHQSAKVNAGAVVKKGDILADTSSVKDGFLSLGKNLLVAFMSWRGCNFEDAIVLNERLVKDDVLSSVYIEDQSTDVRETKLGPEITTPDIPNVGEDKLRNLDEEGIVRIGADVGPGDILVGKISPKGEADLTSEERLLRAIFGEKARDVKDTSLRMPHGKRGRVVGITVFSRDNGEKLPTGVIKKIQVEIAELRKIEAGDKLAGRHGNKGVISRVLPEEEMPFAPDGTPVDIILNPLGVPSRMNIGQILEVHLGWAAGTLGYRAITPAFSGATEADIKSELVRAGLPEDGKITLRDGQTGEPFHQPVTVGYMYIMKLVHMVEDKIHMRSIGPYSLITQQPLGGKAQFGGQRFGEMEVWALEGYGAAHNLQEILTIKSDDVLGRSSAYESIIKGEEIKKPNIPESFNVLVNEIKGLGLNVEIEETKED</sequence>
<dbReference type="NCBIfam" id="TIGR02013">
    <property type="entry name" value="rpoB"/>
    <property type="match status" value="1"/>
</dbReference>
<feature type="domain" description="DNA-directed RNA polymerase beta subunit external 1" evidence="14">
    <location>
        <begin position="475"/>
        <end position="541"/>
    </location>
</feature>
<protein>
    <recommendedName>
        <fullName evidence="6 8">DNA-directed RNA polymerase subunit beta</fullName>
        <shortName evidence="6">RNAP subunit beta</shortName>
        <ecNumber evidence="6 8">2.7.7.6</ecNumber>
    </recommendedName>
    <alternativeName>
        <fullName evidence="6">RNA polymerase subunit beta</fullName>
    </alternativeName>
    <alternativeName>
        <fullName evidence="6">Transcriptase subunit beta</fullName>
    </alternativeName>
</protein>
<reference evidence="15 16" key="1">
    <citation type="submission" date="2019-09" db="EMBL/GenBank/DDBJ databases">
        <title>Characterisation of the sponge microbiome using genome-centric metagenomics.</title>
        <authorList>
            <person name="Engelberts J.P."/>
            <person name="Robbins S.J."/>
            <person name="De Goeij J.M."/>
            <person name="Aranda M."/>
            <person name="Bell S.C."/>
            <person name="Webster N.S."/>
        </authorList>
    </citation>
    <scope>NUCLEOTIDE SEQUENCE [LARGE SCALE GENOMIC DNA]</scope>
    <source>
        <strain evidence="15">SB0662_bin_43</strain>
    </source>
</reference>
<dbReference type="GO" id="GO:0003677">
    <property type="term" value="F:DNA binding"/>
    <property type="evidence" value="ECO:0007669"/>
    <property type="project" value="UniProtKB-UniRule"/>
</dbReference>
<dbReference type="GO" id="GO:0000428">
    <property type="term" value="C:DNA-directed RNA polymerase complex"/>
    <property type="evidence" value="ECO:0007669"/>
    <property type="project" value="UniProtKB-KW"/>
</dbReference>